<dbReference type="PRINTS" id="PR01573">
    <property type="entry name" value="SUPERTUBBY"/>
</dbReference>
<feature type="region of interest" description="Disordered" evidence="2">
    <location>
        <begin position="307"/>
        <end position="345"/>
    </location>
</feature>
<sequence>MAKLFRQAFRHKTHDEGETSMRELGATGIFRNMAFQESVEEVVTTPKQAGPRNKDVPTLCKEPASNAEPLSPACREAPQDAEMWASPPTTPSQASAAKRMSHMDASMGFPQSPSGGKRAAGLLTCQMPKAHRLSMSKLPKNVTEVEEIAARDIDLKRDPTATEAGEEGAAQVEPLVVAAPWALVSPHARGGTPHVVRMWEDEVKRLLLAGHVEDAVQYAAPSEGMIRCTLRRLKNFMGQTQAYHLFLDSGDTFLLAARKRKKSASSNYVLSTSQDDLGRDSEHRIAKLHSNFVGTEYSLVSRSCNTAAPRPGSAGSPAHPGNGAAGGSAAVRPESPDEDTPAASVEIIGGGSSRQHQSHFCREELAVHYKQTVLTAKGGPRVMLVATPLPDSNWAPSAHNGSDSLAGCLDAARRRELPPRLERQLCMLATKPPEWDPALKAYTLDFHGRVRASSVKNFQLVHWDHNTDRKGADIVLQFGKLDDRGEDFALDFAYPLTLQKAFGIALASTDAKLCYAL</sequence>
<dbReference type="PANTHER" id="PTHR16517">
    <property type="entry name" value="TUBBY-RELATED"/>
    <property type="match status" value="1"/>
</dbReference>
<feature type="domain" description="Tubby C-terminal" evidence="3">
    <location>
        <begin position="219"/>
        <end position="510"/>
    </location>
</feature>
<evidence type="ECO:0000313" key="5">
    <source>
        <dbReference type="Proteomes" id="UP001165090"/>
    </source>
</evidence>
<keyword evidence="5" id="KW-1185">Reference proteome</keyword>
<proteinExistence type="inferred from homology"/>
<name>A0ABQ5SC71_9CHLO</name>
<comment type="caution">
    <text evidence="4">The sequence shown here is derived from an EMBL/GenBank/DDBJ whole genome shotgun (WGS) entry which is preliminary data.</text>
</comment>
<reference evidence="4 5" key="1">
    <citation type="journal article" date="2023" name="IScience">
        <title>Expanded male sex-determining region conserved during the evolution of homothallism in the green alga Volvox.</title>
        <authorList>
            <person name="Yamamoto K."/>
            <person name="Matsuzaki R."/>
            <person name="Mahakham W."/>
            <person name="Heman W."/>
            <person name="Sekimoto H."/>
            <person name="Kawachi M."/>
            <person name="Minakuchi Y."/>
            <person name="Toyoda A."/>
            <person name="Nozaki H."/>
        </authorList>
    </citation>
    <scope>NUCLEOTIDE SEQUENCE [LARGE SCALE GENOMIC DNA]</scope>
    <source>
        <strain evidence="4 5">NIES-4468</strain>
    </source>
</reference>
<feature type="region of interest" description="Disordered" evidence="2">
    <location>
        <begin position="62"/>
        <end position="96"/>
    </location>
</feature>
<dbReference type="Pfam" id="PF01167">
    <property type="entry name" value="Tub"/>
    <property type="match status" value="1"/>
</dbReference>
<dbReference type="Gene3D" id="3.20.90.10">
    <property type="entry name" value="Tubby Protein, Chain A"/>
    <property type="match status" value="1"/>
</dbReference>
<accession>A0ABQ5SC71</accession>
<dbReference type="PANTHER" id="PTHR16517:SF7">
    <property type="entry name" value="PROTEIN KING TUBBY"/>
    <property type="match status" value="1"/>
</dbReference>
<dbReference type="EMBL" id="BSDZ01000078">
    <property type="protein sequence ID" value="GLI67379.1"/>
    <property type="molecule type" value="Genomic_DNA"/>
</dbReference>
<protein>
    <recommendedName>
        <fullName evidence="3">Tubby C-terminal domain-containing protein</fullName>
    </recommendedName>
</protein>
<dbReference type="SUPFAM" id="SSF54518">
    <property type="entry name" value="Tubby C-terminal domain-like"/>
    <property type="match status" value="1"/>
</dbReference>
<comment type="similarity">
    <text evidence="1">Belongs to the TUB family.</text>
</comment>
<evidence type="ECO:0000256" key="2">
    <source>
        <dbReference type="SAM" id="MobiDB-lite"/>
    </source>
</evidence>
<gene>
    <name evidence="4" type="ORF">VaNZ11_011560</name>
</gene>
<organism evidence="4 5">
    <name type="scientific">Volvox africanus</name>
    <dbReference type="NCBI Taxonomy" id="51714"/>
    <lineage>
        <taxon>Eukaryota</taxon>
        <taxon>Viridiplantae</taxon>
        <taxon>Chlorophyta</taxon>
        <taxon>core chlorophytes</taxon>
        <taxon>Chlorophyceae</taxon>
        <taxon>CS clade</taxon>
        <taxon>Chlamydomonadales</taxon>
        <taxon>Volvocaceae</taxon>
        <taxon>Volvox</taxon>
    </lineage>
</organism>
<dbReference type="InterPro" id="IPR000007">
    <property type="entry name" value="Tubby_C"/>
</dbReference>
<feature type="compositionally biased region" description="Low complexity" evidence="2">
    <location>
        <begin position="307"/>
        <end position="330"/>
    </location>
</feature>
<dbReference type="InterPro" id="IPR025659">
    <property type="entry name" value="Tubby-like_C"/>
</dbReference>
<dbReference type="Proteomes" id="UP001165090">
    <property type="component" value="Unassembled WGS sequence"/>
</dbReference>
<evidence type="ECO:0000313" key="4">
    <source>
        <dbReference type="EMBL" id="GLI67379.1"/>
    </source>
</evidence>
<evidence type="ECO:0000259" key="3">
    <source>
        <dbReference type="Pfam" id="PF01167"/>
    </source>
</evidence>
<evidence type="ECO:0000256" key="1">
    <source>
        <dbReference type="ARBA" id="ARBA00007129"/>
    </source>
</evidence>